<evidence type="ECO:0000256" key="4">
    <source>
        <dbReference type="ARBA" id="ARBA00022840"/>
    </source>
</evidence>
<dbReference type="InterPro" id="IPR012676">
    <property type="entry name" value="TGS-like"/>
</dbReference>
<dbReference type="GO" id="GO:0016887">
    <property type="term" value="F:ATP hydrolysis activity"/>
    <property type="evidence" value="ECO:0007669"/>
    <property type="project" value="TreeGrafter"/>
</dbReference>
<dbReference type="InterPro" id="IPR012675">
    <property type="entry name" value="Beta-grasp_dom_sf"/>
</dbReference>
<dbReference type="FunFam" id="3.10.20.30:FF:000029">
    <property type="entry name" value="Obg-like ATPase 1"/>
    <property type="match status" value="1"/>
</dbReference>
<proteinExistence type="predicted"/>
<comment type="cofactor">
    <cofactor evidence="1">
        <name>Mg(2+)</name>
        <dbReference type="ChEBI" id="CHEBI:18420"/>
    </cofactor>
</comment>
<accession>A0A8T2PJ30</accession>
<evidence type="ECO:0000256" key="3">
    <source>
        <dbReference type="ARBA" id="ARBA00022741"/>
    </source>
</evidence>
<feature type="domain" description="TGS" evidence="7">
    <location>
        <begin position="20"/>
        <end position="104"/>
    </location>
</feature>
<dbReference type="GO" id="GO:0005737">
    <property type="term" value="C:cytoplasm"/>
    <property type="evidence" value="ECO:0007669"/>
    <property type="project" value="TreeGrafter"/>
</dbReference>
<comment type="caution">
    <text evidence="8">The sequence shown here is derived from an EMBL/GenBank/DDBJ whole genome shotgun (WGS) entry which is preliminary data.</text>
</comment>
<dbReference type="GO" id="GO:0046872">
    <property type="term" value="F:metal ion binding"/>
    <property type="evidence" value="ECO:0007669"/>
    <property type="project" value="UniProtKB-KW"/>
</dbReference>
<name>A0A8T2PJ30_9TELE</name>
<keyword evidence="5" id="KW-0460">Magnesium</keyword>
<keyword evidence="9" id="KW-1185">Reference proteome</keyword>
<keyword evidence="3" id="KW-0547">Nucleotide-binding</keyword>
<dbReference type="AlphaFoldDB" id="A0A8T2PJ30"/>
<dbReference type="EMBL" id="JAFBMS010000009">
    <property type="protein sequence ID" value="KAG9349498.1"/>
    <property type="molecule type" value="Genomic_DNA"/>
</dbReference>
<dbReference type="PROSITE" id="PS51880">
    <property type="entry name" value="TGS"/>
    <property type="match status" value="1"/>
</dbReference>
<evidence type="ECO:0000313" key="8">
    <source>
        <dbReference type="EMBL" id="KAG9349498.1"/>
    </source>
</evidence>
<dbReference type="OrthoDB" id="8552433at2759"/>
<evidence type="ECO:0000313" key="9">
    <source>
        <dbReference type="Proteomes" id="UP000824540"/>
    </source>
</evidence>
<dbReference type="Proteomes" id="UP000824540">
    <property type="component" value="Unassembled WGS sequence"/>
</dbReference>
<dbReference type="InterPro" id="IPR013029">
    <property type="entry name" value="YchF_C"/>
</dbReference>
<dbReference type="SUPFAM" id="SSF81271">
    <property type="entry name" value="TGS-like"/>
    <property type="match status" value="1"/>
</dbReference>
<sequence>MAQTALVGIDSSAERLCQYQLGPAPSLTAPPSPYRTPLTKGTKAPQAAGKIHTDFEKGFIMAEVMKFQDFKEEGSESAVKAAGKYRQQGRNYTVEDGDIIFFKFNTPNQPKKK</sequence>
<reference evidence="8" key="1">
    <citation type="thesis" date="2021" institute="BYU ScholarsArchive" country="Provo, UT, USA">
        <title>Applications of and Algorithms for Genome Assembly and Genomic Analyses with an Emphasis on Marine Teleosts.</title>
        <authorList>
            <person name="Pickett B.D."/>
        </authorList>
    </citation>
    <scope>NUCLEOTIDE SEQUENCE</scope>
    <source>
        <strain evidence="8">HI-2016</strain>
    </source>
</reference>
<keyword evidence="2" id="KW-0479">Metal-binding</keyword>
<organism evidence="8 9">
    <name type="scientific">Albula glossodonta</name>
    <name type="common">roundjaw bonefish</name>
    <dbReference type="NCBI Taxonomy" id="121402"/>
    <lineage>
        <taxon>Eukaryota</taxon>
        <taxon>Metazoa</taxon>
        <taxon>Chordata</taxon>
        <taxon>Craniata</taxon>
        <taxon>Vertebrata</taxon>
        <taxon>Euteleostomi</taxon>
        <taxon>Actinopterygii</taxon>
        <taxon>Neopterygii</taxon>
        <taxon>Teleostei</taxon>
        <taxon>Albuliformes</taxon>
        <taxon>Albulidae</taxon>
        <taxon>Albula</taxon>
    </lineage>
</organism>
<feature type="region of interest" description="Disordered" evidence="6">
    <location>
        <begin position="23"/>
        <end position="48"/>
    </location>
</feature>
<dbReference type="Gene3D" id="3.10.20.30">
    <property type="match status" value="1"/>
</dbReference>
<gene>
    <name evidence="8" type="ORF">JZ751_027943</name>
</gene>
<evidence type="ECO:0000256" key="5">
    <source>
        <dbReference type="ARBA" id="ARBA00022842"/>
    </source>
</evidence>
<evidence type="ECO:0000256" key="1">
    <source>
        <dbReference type="ARBA" id="ARBA00001946"/>
    </source>
</evidence>
<dbReference type="InterPro" id="IPR004095">
    <property type="entry name" value="TGS"/>
</dbReference>
<evidence type="ECO:0000256" key="2">
    <source>
        <dbReference type="ARBA" id="ARBA00022723"/>
    </source>
</evidence>
<evidence type="ECO:0000259" key="7">
    <source>
        <dbReference type="PROSITE" id="PS51880"/>
    </source>
</evidence>
<keyword evidence="4" id="KW-0067">ATP-binding</keyword>
<protein>
    <recommendedName>
        <fullName evidence="7">TGS domain-containing protein</fullName>
    </recommendedName>
</protein>
<dbReference type="PANTHER" id="PTHR23305">
    <property type="entry name" value="OBG GTPASE FAMILY"/>
    <property type="match status" value="1"/>
</dbReference>
<dbReference type="PANTHER" id="PTHR23305:SF11">
    <property type="entry name" value="OBG-LIKE ATPASE 1"/>
    <property type="match status" value="1"/>
</dbReference>
<evidence type="ECO:0000256" key="6">
    <source>
        <dbReference type="SAM" id="MobiDB-lite"/>
    </source>
</evidence>
<dbReference type="GO" id="GO:0005524">
    <property type="term" value="F:ATP binding"/>
    <property type="evidence" value="ECO:0007669"/>
    <property type="project" value="UniProtKB-KW"/>
</dbReference>
<dbReference type="Pfam" id="PF06071">
    <property type="entry name" value="YchF-GTPase_C"/>
    <property type="match status" value="1"/>
</dbReference>